<evidence type="ECO:0000313" key="1">
    <source>
        <dbReference type="EMBL" id="KAB7496219.1"/>
    </source>
</evidence>
<proteinExistence type="predicted"/>
<dbReference type="PANTHER" id="PTHR47412:SF1">
    <property type="entry name" value="FI01434P-RELATED"/>
    <property type="match status" value="1"/>
</dbReference>
<keyword evidence="2" id="KW-1185">Reference proteome</keyword>
<dbReference type="Pfam" id="PF13896">
    <property type="entry name" value="Glyco_transf_49"/>
    <property type="match status" value="1"/>
</dbReference>
<dbReference type="OrthoDB" id="9974378at2759"/>
<name>A0A5N5SRF3_9CRUS</name>
<gene>
    <name evidence="1" type="ORF">Anas_07563</name>
</gene>
<dbReference type="EMBL" id="SEYY01021611">
    <property type="protein sequence ID" value="KAB7496219.1"/>
    <property type="molecule type" value="Genomic_DNA"/>
</dbReference>
<dbReference type="Proteomes" id="UP000326759">
    <property type="component" value="Unassembled WGS sequence"/>
</dbReference>
<accession>A0A5N5SRF3</accession>
<dbReference type="AlphaFoldDB" id="A0A5N5SRF3"/>
<dbReference type="PANTHER" id="PTHR47412">
    <property type="entry name" value="FI01434P-RELATED"/>
    <property type="match status" value="1"/>
</dbReference>
<sequence length="90" mass="11052">MFYVERRGENVRRELVSNFTYEVHKRLSIELLFDERFMSEGRGDKMVQNYIMCLLDYEYHVLDNAFIVHANQCQYKKIFITEKLKKSRLY</sequence>
<comment type="caution">
    <text evidence="1">The sequence shown here is derived from an EMBL/GenBank/DDBJ whole genome shotgun (WGS) entry which is preliminary data.</text>
</comment>
<protein>
    <submittedName>
        <fullName evidence="1">Uncharacterized protein</fullName>
    </submittedName>
</protein>
<evidence type="ECO:0000313" key="2">
    <source>
        <dbReference type="Proteomes" id="UP000326759"/>
    </source>
</evidence>
<reference evidence="1 2" key="1">
    <citation type="journal article" date="2019" name="PLoS Biol.">
        <title>Sex chromosomes control vertical transmission of feminizing Wolbachia symbionts in an isopod.</title>
        <authorList>
            <person name="Becking T."/>
            <person name="Chebbi M.A."/>
            <person name="Giraud I."/>
            <person name="Moumen B."/>
            <person name="Laverre T."/>
            <person name="Caubet Y."/>
            <person name="Peccoud J."/>
            <person name="Gilbert C."/>
            <person name="Cordaux R."/>
        </authorList>
    </citation>
    <scope>NUCLEOTIDE SEQUENCE [LARGE SCALE GENOMIC DNA]</scope>
    <source>
        <strain evidence="1">ANa2</strain>
        <tissue evidence="1">Whole body excluding digestive tract and cuticle</tissue>
    </source>
</reference>
<organism evidence="1 2">
    <name type="scientific">Armadillidium nasatum</name>
    <dbReference type="NCBI Taxonomy" id="96803"/>
    <lineage>
        <taxon>Eukaryota</taxon>
        <taxon>Metazoa</taxon>
        <taxon>Ecdysozoa</taxon>
        <taxon>Arthropoda</taxon>
        <taxon>Crustacea</taxon>
        <taxon>Multicrustacea</taxon>
        <taxon>Malacostraca</taxon>
        <taxon>Eumalacostraca</taxon>
        <taxon>Peracarida</taxon>
        <taxon>Isopoda</taxon>
        <taxon>Oniscidea</taxon>
        <taxon>Crinocheta</taxon>
        <taxon>Armadillidiidae</taxon>
        <taxon>Armadillidium</taxon>
    </lineage>
</organism>